<dbReference type="GO" id="GO:0005543">
    <property type="term" value="F:phospholipid binding"/>
    <property type="evidence" value="ECO:0007669"/>
    <property type="project" value="InterPro"/>
</dbReference>
<dbReference type="InterPro" id="IPR038508">
    <property type="entry name" value="ArfGAP_dom_sf"/>
</dbReference>
<dbReference type="Proteomes" id="UP000327157">
    <property type="component" value="Chromosome 2"/>
</dbReference>
<reference evidence="1 3" key="1">
    <citation type="submission" date="2019-09" db="EMBL/GenBank/DDBJ databases">
        <authorList>
            <person name="Ou C."/>
        </authorList>
    </citation>
    <scope>NUCLEOTIDE SEQUENCE [LARGE SCALE GENOMIC DNA]</scope>
    <source>
        <strain evidence="1">S2</strain>
        <tissue evidence="1">Leaf</tissue>
    </source>
</reference>
<name>A0A5N5HHT3_9ROSA</name>
<proteinExistence type="predicted"/>
<sequence length="140" mass="16031">MLAFGSIGLSGGMVLSVTLDEWSDDEIDAMIEVRGNSSANSIYEAFIPEGLSKPGPDASHEERSKFIWIIKVWKSCRLRWTNYLRPDLKRGLLSEYEEKICGMTRFYYAVCSWSVLEHILNLLCDDINDQFCDAVKKRIL</sequence>
<keyword evidence="3" id="KW-1185">Reference proteome</keyword>
<evidence type="ECO:0000313" key="2">
    <source>
        <dbReference type="EMBL" id="KAB2627203.1"/>
    </source>
</evidence>
<reference evidence="1 3" key="3">
    <citation type="submission" date="2019-11" db="EMBL/GenBank/DDBJ databases">
        <title>A de novo genome assembly of a pear dwarfing rootstock.</title>
        <authorList>
            <person name="Wang F."/>
            <person name="Wang J."/>
            <person name="Li S."/>
            <person name="Zhang Y."/>
            <person name="Fang M."/>
            <person name="Ma L."/>
            <person name="Zhao Y."/>
            <person name="Jiang S."/>
        </authorList>
    </citation>
    <scope>NUCLEOTIDE SEQUENCE [LARGE SCALE GENOMIC DNA]</scope>
    <source>
        <strain evidence="1">S2</strain>
        <tissue evidence="1">Leaf</tissue>
    </source>
</reference>
<accession>A0A5N5HHT3</accession>
<evidence type="ECO:0000313" key="1">
    <source>
        <dbReference type="EMBL" id="KAB2627198.1"/>
    </source>
</evidence>
<dbReference type="InterPro" id="IPR044518">
    <property type="entry name" value="ARF_GAP_AGD11/12/13"/>
</dbReference>
<dbReference type="GO" id="GO:0005096">
    <property type="term" value="F:GTPase activator activity"/>
    <property type="evidence" value="ECO:0007669"/>
    <property type="project" value="InterPro"/>
</dbReference>
<dbReference type="Gene3D" id="1.10.220.150">
    <property type="entry name" value="Arf GTPase activating protein"/>
    <property type="match status" value="1"/>
</dbReference>
<evidence type="ECO:0000313" key="3">
    <source>
        <dbReference type="Proteomes" id="UP000327157"/>
    </source>
</evidence>
<dbReference type="PANTHER" id="PTHR46220">
    <property type="entry name" value="ADP-RIBOSYLATION FACTOR GTPASE-ACTIVATING PROTEIN AGD12"/>
    <property type="match status" value="1"/>
</dbReference>
<reference evidence="3" key="2">
    <citation type="submission" date="2019-10" db="EMBL/GenBank/DDBJ databases">
        <title>A de novo genome assembly of a pear dwarfing rootstock.</title>
        <authorList>
            <person name="Wang F."/>
            <person name="Wang J."/>
            <person name="Li S."/>
            <person name="Zhang Y."/>
            <person name="Fang M."/>
            <person name="Ma L."/>
            <person name="Zhao Y."/>
            <person name="Jiang S."/>
        </authorList>
    </citation>
    <scope>NUCLEOTIDE SEQUENCE [LARGE SCALE GENOMIC DNA]</scope>
    <source>
        <strain evidence="2">S2</strain>
        <tissue evidence="2">Leaf</tissue>
    </source>
</reference>
<comment type="caution">
    <text evidence="1">The sequence shown here is derived from an EMBL/GenBank/DDBJ whole genome shotgun (WGS) entry which is preliminary data.</text>
</comment>
<dbReference type="PANTHER" id="PTHR46220:SF1">
    <property type="entry name" value="ADP-RIBOSYLATION FACTOR GTPASE-ACTIVATING PROTEIN AGD12"/>
    <property type="match status" value="1"/>
</dbReference>
<dbReference type="SUPFAM" id="SSF57863">
    <property type="entry name" value="ArfGap/RecO-like zinc finger"/>
    <property type="match status" value="1"/>
</dbReference>
<dbReference type="InterPro" id="IPR037278">
    <property type="entry name" value="ARFGAP/RecO"/>
</dbReference>
<gene>
    <name evidence="1" type="ORF">D8674_020816</name>
    <name evidence="2" type="ORF">D8674_020821</name>
</gene>
<protein>
    <submittedName>
        <fullName evidence="1">ADP-ribosylation factor GTPase-activating protein AGD12-like</fullName>
    </submittedName>
</protein>
<dbReference type="OrthoDB" id="10266696at2759"/>
<dbReference type="EMBL" id="SMOL01000157">
    <property type="protein sequence ID" value="KAB2627203.1"/>
    <property type="molecule type" value="Genomic_DNA"/>
</dbReference>
<dbReference type="EMBL" id="SMOL01000157">
    <property type="protein sequence ID" value="KAB2627198.1"/>
    <property type="molecule type" value="Genomic_DNA"/>
</dbReference>
<dbReference type="AlphaFoldDB" id="A0A5N5HHT3"/>
<organism evidence="1 3">
    <name type="scientific">Pyrus ussuriensis x Pyrus communis</name>
    <dbReference type="NCBI Taxonomy" id="2448454"/>
    <lineage>
        <taxon>Eukaryota</taxon>
        <taxon>Viridiplantae</taxon>
        <taxon>Streptophyta</taxon>
        <taxon>Embryophyta</taxon>
        <taxon>Tracheophyta</taxon>
        <taxon>Spermatophyta</taxon>
        <taxon>Magnoliopsida</taxon>
        <taxon>eudicotyledons</taxon>
        <taxon>Gunneridae</taxon>
        <taxon>Pentapetalae</taxon>
        <taxon>rosids</taxon>
        <taxon>fabids</taxon>
        <taxon>Rosales</taxon>
        <taxon>Rosaceae</taxon>
        <taxon>Amygdaloideae</taxon>
        <taxon>Maleae</taxon>
        <taxon>Pyrus</taxon>
    </lineage>
</organism>